<reference evidence="1 2" key="1">
    <citation type="submission" date="2018-10" db="EMBL/GenBank/DDBJ databases">
        <title>Marmoricola sp. 4Q3S-7 whole genome shotgun sequence.</title>
        <authorList>
            <person name="Li F."/>
        </authorList>
    </citation>
    <scope>NUCLEOTIDE SEQUENCE [LARGE SCALE GENOMIC DNA]</scope>
    <source>
        <strain evidence="1 2">4Q3S-7</strain>
    </source>
</reference>
<dbReference type="Gene3D" id="3.90.1170.40">
    <property type="entry name" value="Molybdopterin biosynthesis MoaE subunit"/>
    <property type="match status" value="1"/>
</dbReference>
<evidence type="ECO:0000313" key="1">
    <source>
        <dbReference type="EMBL" id="RLV50905.1"/>
    </source>
</evidence>
<dbReference type="InterPro" id="IPR003448">
    <property type="entry name" value="Mopterin_biosynth_MoaE"/>
</dbReference>
<dbReference type="Proteomes" id="UP000281708">
    <property type="component" value="Unassembled WGS sequence"/>
</dbReference>
<comment type="caution">
    <text evidence="1">The sequence shown here is derived from an EMBL/GenBank/DDBJ whole genome shotgun (WGS) entry which is preliminary data.</text>
</comment>
<dbReference type="AlphaFoldDB" id="A0A3L8P6S6"/>
<proteinExistence type="predicted"/>
<keyword evidence="2" id="KW-1185">Reference proteome</keyword>
<dbReference type="PANTHER" id="PTHR23404">
    <property type="entry name" value="MOLYBDOPTERIN SYNTHASE RELATED"/>
    <property type="match status" value="1"/>
</dbReference>
<dbReference type="RefSeq" id="WP_121804585.1">
    <property type="nucleotide sequence ID" value="NZ_RDBE01000001.1"/>
</dbReference>
<dbReference type="GO" id="GO:0006777">
    <property type="term" value="P:Mo-molybdopterin cofactor biosynthetic process"/>
    <property type="evidence" value="ECO:0007669"/>
    <property type="project" value="InterPro"/>
</dbReference>
<gene>
    <name evidence="1" type="ORF">D9V37_02885</name>
</gene>
<dbReference type="CDD" id="cd00756">
    <property type="entry name" value="MoaE"/>
    <property type="match status" value="1"/>
</dbReference>
<accession>A0A3L8P6S6</accession>
<organism evidence="1 2">
    <name type="scientific">Nocardioides mangrovicus</name>
    <dbReference type="NCBI Taxonomy" id="2478913"/>
    <lineage>
        <taxon>Bacteria</taxon>
        <taxon>Bacillati</taxon>
        <taxon>Actinomycetota</taxon>
        <taxon>Actinomycetes</taxon>
        <taxon>Propionibacteriales</taxon>
        <taxon>Nocardioidaceae</taxon>
        <taxon>Nocardioides</taxon>
    </lineage>
</organism>
<sequence>MSVVRLVDVREVPLDPAEVLDAVRDAEGGGLDLFVGLVRDHDHGRGVSRLEYSAHPTAAATIREVAEEVAAEFDVLAVAAVHRTGMLEIGDVAVVTAAVAAHRGQAFDANRALIDRLKQRTPIWKHQLFADGDEEWVGTP</sequence>
<dbReference type="OrthoDB" id="9794429at2"/>
<evidence type="ECO:0000313" key="2">
    <source>
        <dbReference type="Proteomes" id="UP000281708"/>
    </source>
</evidence>
<dbReference type="SUPFAM" id="SSF54690">
    <property type="entry name" value="Molybdopterin synthase subunit MoaE"/>
    <property type="match status" value="1"/>
</dbReference>
<dbReference type="Pfam" id="PF02391">
    <property type="entry name" value="MoaE"/>
    <property type="match status" value="1"/>
</dbReference>
<name>A0A3L8P6S6_9ACTN</name>
<protein>
    <submittedName>
        <fullName evidence="1">Molybdenum cofactor biosynthesis protein MoaE</fullName>
    </submittedName>
</protein>
<dbReference type="InterPro" id="IPR036563">
    <property type="entry name" value="MoaE_sf"/>
</dbReference>
<dbReference type="EMBL" id="RDBE01000001">
    <property type="protein sequence ID" value="RLV50905.1"/>
    <property type="molecule type" value="Genomic_DNA"/>
</dbReference>